<protein>
    <submittedName>
        <fullName evidence="1 2">Uncharacterized protein</fullName>
    </submittedName>
</protein>
<gene>
    <name evidence="2" type="primary">20354434</name>
    <name evidence="1" type="ORF">GGTG_13976</name>
</gene>
<reference evidence="2" key="4">
    <citation type="journal article" date="2015" name="G3 (Bethesda)">
        <title>Genome sequences of three phytopathogenic species of the Magnaporthaceae family of fungi.</title>
        <authorList>
            <person name="Okagaki L.H."/>
            <person name="Nunes C.C."/>
            <person name="Sailsbery J."/>
            <person name="Clay B."/>
            <person name="Brown D."/>
            <person name="John T."/>
            <person name="Oh Y."/>
            <person name="Young N."/>
            <person name="Fitzgerald M."/>
            <person name="Haas B.J."/>
            <person name="Zeng Q."/>
            <person name="Young S."/>
            <person name="Adiconis X."/>
            <person name="Fan L."/>
            <person name="Levin J.Z."/>
            <person name="Mitchell T.K."/>
            <person name="Okubara P.A."/>
            <person name="Farman M.L."/>
            <person name="Kohn L.M."/>
            <person name="Birren B."/>
            <person name="Ma L.-J."/>
            <person name="Dean R.A."/>
        </authorList>
    </citation>
    <scope>NUCLEOTIDE SEQUENCE</scope>
    <source>
        <strain evidence="2">R3-111a-1</strain>
    </source>
</reference>
<dbReference type="GeneID" id="20354434"/>
<evidence type="ECO:0000313" key="1">
    <source>
        <dbReference type="EMBL" id="EJT68444.1"/>
    </source>
</evidence>
<dbReference type="VEuPathDB" id="FungiDB:GGTG_13976"/>
<evidence type="ECO:0000313" key="3">
    <source>
        <dbReference type="Proteomes" id="UP000006039"/>
    </source>
</evidence>
<dbReference type="EnsemblFungi" id="EJT68444">
    <property type="protein sequence ID" value="EJT68444"/>
    <property type="gene ID" value="GGTG_13976"/>
</dbReference>
<organism evidence="1">
    <name type="scientific">Gaeumannomyces tritici (strain R3-111a-1)</name>
    <name type="common">Wheat and barley take-all root rot fungus</name>
    <name type="synonym">Gaeumannomyces graminis var. tritici</name>
    <dbReference type="NCBI Taxonomy" id="644352"/>
    <lineage>
        <taxon>Eukaryota</taxon>
        <taxon>Fungi</taxon>
        <taxon>Dikarya</taxon>
        <taxon>Ascomycota</taxon>
        <taxon>Pezizomycotina</taxon>
        <taxon>Sordariomycetes</taxon>
        <taxon>Sordariomycetidae</taxon>
        <taxon>Magnaporthales</taxon>
        <taxon>Magnaporthaceae</taxon>
        <taxon>Gaeumannomyces</taxon>
    </lineage>
</organism>
<dbReference type="AlphaFoldDB" id="J3PKC4"/>
<reference evidence="1" key="2">
    <citation type="submission" date="2010-07" db="EMBL/GenBank/DDBJ databases">
        <authorList>
            <consortium name="The Broad Institute Genome Sequencing Platform"/>
            <consortium name="Broad Institute Genome Sequencing Center for Infectious Disease"/>
            <person name="Ma L.-J."/>
            <person name="Dead R."/>
            <person name="Young S."/>
            <person name="Zeng Q."/>
            <person name="Koehrsen M."/>
            <person name="Alvarado L."/>
            <person name="Berlin A."/>
            <person name="Chapman S.B."/>
            <person name="Chen Z."/>
            <person name="Freedman E."/>
            <person name="Gellesch M."/>
            <person name="Goldberg J."/>
            <person name="Griggs A."/>
            <person name="Gujja S."/>
            <person name="Heilman E.R."/>
            <person name="Heiman D."/>
            <person name="Hepburn T."/>
            <person name="Howarth C."/>
            <person name="Jen D."/>
            <person name="Larson L."/>
            <person name="Mehta T."/>
            <person name="Neiman D."/>
            <person name="Pearson M."/>
            <person name="Roberts A."/>
            <person name="Saif S."/>
            <person name="Shea T."/>
            <person name="Shenoy N."/>
            <person name="Sisk P."/>
            <person name="Stolte C."/>
            <person name="Sykes S."/>
            <person name="Walk T."/>
            <person name="White J."/>
            <person name="Yandava C."/>
            <person name="Haas B."/>
            <person name="Nusbaum C."/>
            <person name="Birren B."/>
        </authorList>
    </citation>
    <scope>NUCLEOTIDE SEQUENCE</scope>
    <source>
        <strain evidence="1">R3-111a-1</strain>
    </source>
</reference>
<dbReference type="Proteomes" id="UP000006039">
    <property type="component" value="Unassembled WGS sequence"/>
</dbReference>
<accession>J3PKC4</accession>
<reference evidence="1" key="3">
    <citation type="submission" date="2010-09" db="EMBL/GenBank/DDBJ databases">
        <title>Annotation of Gaeumannomyces graminis var. tritici R3-111a-1.</title>
        <authorList>
            <consortium name="The Broad Institute Genome Sequencing Platform"/>
            <person name="Ma L.-J."/>
            <person name="Dead R."/>
            <person name="Young S.K."/>
            <person name="Zeng Q."/>
            <person name="Gargeya S."/>
            <person name="Fitzgerald M."/>
            <person name="Haas B."/>
            <person name="Abouelleil A."/>
            <person name="Alvarado L."/>
            <person name="Arachchi H.M."/>
            <person name="Berlin A."/>
            <person name="Brown A."/>
            <person name="Chapman S.B."/>
            <person name="Chen Z."/>
            <person name="Dunbar C."/>
            <person name="Freedman E."/>
            <person name="Gearin G."/>
            <person name="Gellesch M."/>
            <person name="Goldberg J."/>
            <person name="Griggs A."/>
            <person name="Gujja S."/>
            <person name="Heiman D."/>
            <person name="Howarth C."/>
            <person name="Larson L."/>
            <person name="Lui A."/>
            <person name="MacDonald P.J.P."/>
            <person name="Mehta T."/>
            <person name="Montmayeur A."/>
            <person name="Murphy C."/>
            <person name="Neiman D."/>
            <person name="Pearson M."/>
            <person name="Priest M."/>
            <person name="Roberts A."/>
            <person name="Saif S."/>
            <person name="Shea T."/>
            <person name="Shenoy N."/>
            <person name="Sisk P."/>
            <person name="Stolte C."/>
            <person name="Sykes S."/>
            <person name="Yandava C."/>
            <person name="Wortman J."/>
            <person name="Nusbaum C."/>
            <person name="Birren B."/>
        </authorList>
    </citation>
    <scope>NUCLEOTIDE SEQUENCE</scope>
    <source>
        <strain evidence="1">R3-111a-1</strain>
    </source>
</reference>
<proteinExistence type="predicted"/>
<dbReference type="RefSeq" id="XP_009230165.1">
    <property type="nucleotide sequence ID" value="XM_009231901.1"/>
</dbReference>
<evidence type="ECO:0000313" key="2">
    <source>
        <dbReference type="EnsemblFungi" id="EJT68444"/>
    </source>
</evidence>
<name>J3PKC4_GAET3</name>
<dbReference type="EMBL" id="GL385487">
    <property type="protein sequence ID" value="EJT68444.1"/>
    <property type="molecule type" value="Genomic_DNA"/>
</dbReference>
<dbReference type="HOGENOM" id="CLU_2776091_0_0_1"/>
<reference evidence="2" key="5">
    <citation type="submission" date="2018-04" db="UniProtKB">
        <authorList>
            <consortium name="EnsemblFungi"/>
        </authorList>
    </citation>
    <scope>IDENTIFICATION</scope>
    <source>
        <strain evidence="2">R3-111a-1</strain>
    </source>
</reference>
<reference evidence="3" key="1">
    <citation type="submission" date="2010-07" db="EMBL/GenBank/DDBJ databases">
        <title>The genome sequence of Gaeumannomyces graminis var. tritici strain R3-111a-1.</title>
        <authorList>
            <consortium name="The Broad Institute Genome Sequencing Platform"/>
            <person name="Ma L.-J."/>
            <person name="Dead R."/>
            <person name="Young S."/>
            <person name="Zeng Q."/>
            <person name="Koehrsen M."/>
            <person name="Alvarado L."/>
            <person name="Berlin A."/>
            <person name="Chapman S.B."/>
            <person name="Chen Z."/>
            <person name="Freedman E."/>
            <person name="Gellesch M."/>
            <person name="Goldberg J."/>
            <person name="Griggs A."/>
            <person name="Gujja S."/>
            <person name="Heilman E.R."/>
            <person name="Heiman D."/>
            <person name="Hepburn T."/>
            <person name="Howarth C."/>
            <person name="Jen D."/>
            <person name="Larson L."/>
            <person name="Mehta T."/>
            <person name="Neiman D."/>
            <person name="Pearson M."/>
            <person name="Roberts A."/>
            <person name="Saif S."/>
            <person name="Shea T."/>
            <person name="Shenoy N."/>
            <person name="Sisk P."/>
            <person name="Stolte C."/>
            <person name="Sykes S."/>
            <person name="Walk T."/>
            <person name="White J."/>
            <person name="Yandava C."/>
            <person name="Haas B."/>
            <person name="Nusbaum C."/>
            <person name="Birren B."/>
        </authorList>
    </citation>
    <scope>NUCLEOTIDE SEQUENCE [LARGE SCALE GENOMIC DNA]</scope>
    <source>
        <strain evidence="3">R3-111a-1</strain>
    </source>
</reference>
<sequence length="69" mass="8056">MLYLVNRLTITNIALRFLPVPFTNVKNFPIKFIDSFCFGRFVIVLTFFDIQSVGPNFNLQKAFFATFLK</sequence>
<keyword evidence="3" id="KW-1185">Reference proteome</keyword>